<evidence type="ECO:0000313" key="4">
    <source>
        <dbReference type="EMBL" id="OTA42201.1"/>
    </source>
</evidence>
<dbReference type="Gene3D" id="3.90.550.10">
    <property type="entry name" value="Spore Coat Polysaccharide Biosynthesis Protein SpsA, Chain A"/>
    <property type="match status" value="1"/>
</dbReference>
<dbReference type="Pfam" id="PF00535">
    <property type="entry name" value="Glycos_transf_2"/>
    <property type="match status" value="1"/>
</dbReference>
<dbReference type="EMBL" id="LWLV01000039">
    <property type="protein sequence ID" value="OTA42201.1"/>
    <property type="molecule type" value="Genomic_DNA"/>
</dbReference>
<evidence type="ECO:0000313" key="3">
    <source>
        <dbReference type="EMBL" id="MBY6274652.1"/>
    </source>
</evidence>
<dbReference type="CDD" id="cd04179">
    <property type="entry name" value="DPM_DPG-synthase_like"/>
    <property type="match status" value="1"/>
</dbReference>
<evidence type="ECO:0000313" key="5">
    <source>
        <dbReference type="Proteomes" id="UP000194267"/>
    </source>
</evidence>
<evidence type="ECO:0000259" key="2">
    <source>
        <dbReference type="Pfam" id="PF00535"/>
    </source>
</evidence>
<evidence type="ECO:0000256" key="1">
    <source>
        <dbReference type="SAM" id="Phobius"/>
    </source>
</evidence>
<dbReference type="Proteomes" id="UP000194267">
    <property type="component" value="Unassembled WGS sequence"/>
</dbReference>
<feature type="transmembrane region" description="Helical" evidence="1">
    <location>
        <begin position="274"/>
        <end position="294"/>
    </location>
</feature>
<comment type="caution">
    <text evidence="4">The sequence shown here is derived from an EMBL/GenBank/DDBJ whole genome shotgun (WGS) entry which is preliminary data.</text>
</comment>
<keyword evidence="1" id="KW-0812">Transmembrane</keyword>
<dbReference type="Proteomes" id="UP000732377">
    <property type="component" value="Unassembled WGS sequence"/>
</dbReference>
<dbReference type="EMBL" id="PIUK01000001">
    <property type="protein sequence ID" value="MBY6274652.1"/>
    <property type="molecule type" value="Genomic_DNA"/>
</dbReference>
<reference evidence="3" key="3">
    <citation type="submission" date="2017-11" db="EMBL/GenBank/DDBJ databases">
        <title>Three new genomes from thermophilic consortium.</title>
        <authorList>
            <person name="Quaggio R."/>
            <person name="Amgarten D."/>
            <person name="Setubal J.C."/>
        </authorList>
    </citation>
    <scope>NUCLEOTIDE SEQUENCE</scope>
    <source>
        <strain evidence="3">ZCTH01-B2</strain>
    </source>
</reference>
<proteinExistence type="predicted"/>
<feature type="transmembrane region" description="Helical" evidence="1">
    <location>
        <begin position="241"/>
        <end position="262"/>
    </location>
</feature>
<reference evidence="4" key="1">
    <citation type="submission" date="2016-04" db="EMBL/GenBank/DDBJ databases">
        <authorList>
            <person name="Evans L.H."/>
            <person name="Alamgir A."/>
            <person name="Owens N."/>
            <person name="Weber N.D."/>
            <person name="Virtaneva K."/>
            <person name="Barbian K."/>
            <person name="Babar A."/>
            <person name="Rosenke K."/>
        </authorList>
    </citation>
    <scope>NUCLEOTIDE SEQUENCE [LARGE SCALE GENOMIC DNA]</scope>
    <source>
        <strain evidence="4">G2</strain>
    </source>
</reference>
<dbReference type="InterPro" id="IPR001173">
    <property type="entry name" value="Glyco_trans_2-like"/>
</dbReference>
<dbReference type="PANTHER" id="PTHR10859:SF114">
    <property type="entry name" value="DOLICHOL-PHOSPHATE MANNOSYLTRANSFERASE"/>
    <property type="match status" value="1"/>
</dbReference>
<sequence>MSSAEATSPYSASSIIIIPALEPPPALVKYVQALLERGFPRIVIVDDGSSPACRSIFDSLARMSGCVVLRHEVNRGKGAALKTALRHCLQQGWQQIYRRVIMVDADGQHAVEDVCGMARASHEHPDAYVLGIRDFNQKSVPARSRFGNRLTSGAFHLFYGRYLRDTQTGLRALPISLWEWATQIAGERFEYETNCLVQAMKQGIPMAEMPIRTLYFNKNENTHYRTLRDSWPIFKILIRHLGAYALAGAIASAVTLAVFAWVDLVWLKGAAPAGRLLAASVVSAAAGSLARLLLHWVLRVRTERNMTDATATYYLLVAVQMLASYLVVLAVHLLTDWTAVWIKLVADILLAVAGYQIHPRWLFKSDHTPEGV</sequence>
<dbReference type="InterPro" id="IPR029044">
    <property type="entry name" value="Nucleotide-diphossugar_trans"/>
</dbReference>
<keyword evidence="1" id="KW-1133">Transmembrane helix</keyword>
<dbReference type="SUPFAM" id="SSF53448">
    <property type="entry name" value="Nucleotide-diphospho-sugar transferases"/>
    <property type="match status" value="1"/>
</dbReference>
<dbReference type="RefSeq" id="WP_011195830.1">
    <property type="nucleotide sequence ID" value="NZ_PIUK01000001.1"/>
</dbReference>
<accession>A0A1Y2T6X3</accession>
<feature type="transmembrane region" description="Helical" evidence="1">
    <location>
        <begin position="314"/>
        <end position="334"/>
    </location>
</feature>
<gene>
    <name evidence="4" type="ORF">A6D92_00865</name>
    <name evidence="3" type="ORF">CWE10_00315</name>
</gene>
<dbReference type="GO" id="GO:0006487">
    <property type="term" value="P:protein N-linked glycosylation"/>
    <property type="evidence" value="ECO:0007669"/>
    <property type="project" value="TreeGrafter"/>
</dbReference>
<feature type="transmembrane region" description="Helical" evidence="1">
    <location>
        <begin position="340"/>
        <end position="357"/>
    </location>
</feature>
<organism evidence="4 5">
    <name type="scientific">Symbiobacterium thermophilum</name>
    <dbReference type="NCBI Taxonomy" id="2734"/>
    <lineage>
        <taxon>Bacteria</taxon>
        <taxon>Bacillati</taxon>
        <taxon>Bacillota</taxon>
        <taxon>Clostridia</taxon>
        <taxon>Eubacteriales</taxon>
        <taxon>Symbiobacteriaceae</taxon>
        <taxon>Symbiobacterium</taxon>
    </lineage>
</organism>
<dbReference type="AlphaFoldDB" id="A0A1Y2T6X3"/>
<name>A0A1Y2T6X3_SYMTR</name>
<keyword evidence="1" id="KW-0472">Membrane</keyword>
<feature type="domain" description="Glycosyltransferase 2-like" evidence="2">
    <location>
        <begin position="16"/>
        <end position="145"/>
    </location>
</feature>
<dbReference type="PANTHER" id="PTHR10859">
    <property type="entry name" value="GLYCOSYL TRANSFERASE"/>
    <property type="match status" value="1"/>
</dbReference>
<reference evidence="5" key="2">
    <citation type="submission" date="2016-04" db="EMBL/GenBank/DDBJ databases">
        <authorList>
            <person name="Antunes L.P."/>
            <person name="Martins L.F."/>
            <person name="Pereira R.V."/>
            <person name="Thomas A.M."/>
            <person name="Barbosa D."/>
            <person name="Nascimento L."/>
            <person name="Silva G.M."/>
            <person name="Condomitti G.W."/>
            <person name="Digiampietri L.A."/>
            <person name="Lombardi K.C."/>
            <person name="Ramos P.L."/>
            <person name="Quaggio R.B."/>
            <person name="Oliveira J.C."/>
            <person name="Pascon R.C."/>
            <person name="Cruz J.B."/>
            <person name="Silva A.M."/>
            <person name="Setubal J.C."/>
        </authorList>
    </citation>
    <scope>NUCLEOTIDE SEQUENCE [LARGE SCALE GENOMIC DNA]</scope>
</reference>
<protein>
    <submittedName>
        <fullName evidence="3">Glycosyltransferase family 2 protein</fullName>
    </submittedName>
</protein>